<name>A0A7C8MDR2_9PLEO</name>
<proteinExistence type="predicted"/>
<organism evidence="1 2">
    <name type="scientific">Massariosphaeria phaeospora</name>
    <dbReference type="NCBI Taxonomy" id="100035"/>
    <lineage>
        <taxon>Eukaryota</taxon>
        <taxon>Fungi</taxon>
        <taxon>Dikarya</taxon>
        <taxon>Ascomycota</taxon>
        <taxon>Pezizomycotina</taxon>
        <taxon>Dothideomycetes</taxon>
        <taxon>Pleosporomycetidae</taxon>
        <taxon>Pleosporales</taxon>
        <taxon>Pleosporales incertae sedis</taxon>
        <taxon>Massariosphaeria</taxon>
    </lineage>
</organism>
<reference evidence="1 2" key="1">
    <citation type="submission" date="2020-01" db="EMBL/GenBank/DDBJ databases">
        <authorList>
            <consortium name="DOE Joint Genome Institute"/>
            <person name="Haridas S."/>
            <person name="Albert R."/>
            <person name="Binder M."/>
            <person name="Bloem J."/>
            <person name="Labutti K."/>
            <person name="Salamov A."/>
            <person name="Andreopoulos B."/>
            <person name="Baker S.E."/>
            <person name="Barry K."/>
            <person name="Bills G."/>
            <person name="Bluhm B.H."/>
            <person name="Cannon C."/>
            <person name="Castanera R."/>
            <person name="Culley D.E."/>
            <person name="Daum C."/>
            <person name="Ezra D."/>
            <person name="Gonzalez J.B."/>
            <person name="Henrissat B."/>
            <person name="Kuo A."/>
            <person name="Liang C."/>
            <person name="Lipzen A."/>
            <person name="Lutzoni F."/>
            <person name="Magnuson J."/>
            <person name="Mondo S."/>
            <person name="Nolan M."/>
            <person name="Ohm R."/>
            <person name="Pangilinan J."/>
            <person name="Park H.-J.H."/>
            <person name="Ramirez L."/>
            <person name="Alfaro M."/>
            <person name="Sun H."/>
            <person name="Tritt A."/>
            <person name="Yoshinaga Y."/>
            <person name="Zwiers L.-H.L."/>
            <person name="Turgeon B.G."/>
            <person name="Goodwin S.B."/>
            <person name="Spatafora J.W."/>
            <person name="Crous P.W."/>
            <person name="Grigoriev I.V."/>
        </authorList>
    </citation>
    <scope>NUCLEOTIDE SEQUENCE [LARGE SCALE GENOMIC DNA]</scope>
    <source>
        <strain evidence="1 2">CBS 611.86</strain>
    </source>
</reference>
<dbReference type="AlphaFoldDB" id="A0A7C8MDR2"/>
<comment type="caution">
    <text evidence="1">The sequence shown here is derived from an EMBL/GenBank/DDBJ whole genome shotgun (WGS) entry which is preliminary data.</text>
</comment>
<sequence length="129" mass="14494">MKNLLLSFVVTTLPLSLINVLYPLLFPAALPSPCISVSRLFSSQHHHHHVLRSSLPFFIRCTITMSHSIFNSFSLQHPPHSMVFRNFSFPSHTHQSPRRPITTATPNFPSSLPIAHLSLPQLPELPTSP</sequence>
<evidence type="ECO:0000313" key="2">
    <source>
        <dbReference type="Proteomes" id="UP000481861"/>
    </source>
</evidence>
<dbReference type="Proteomes" id="UP000481861">
    <property type="component" value="Unassembled WGS sequence"/>
</dbReference>
<gene>
    <name evidence="1" type="ORF">BDV95DRAFT_556462</name>
</gene>
<protein>
    <submittedName>
        <fullName evidence="1">Uncharacterized protein</fullName>
    </submittedName>
</protein>
<dbReference type="EMBL" id="JAADJZ010000001">
    <property type="protein sequence ID" value="KAF2877980.1"/>
    <property type="molecule type" value="Genomic_DNA"/>
</dbReference>
<accession>A0A7C8MDR2</accession>
<evidence type="ECO:0000313" key="1">
    <source>
        <dbReference type="EMBL" id="KAF2877980.1"/>
    </source>
</evidence>
<keyword evidence="2" id="KW-1185">Reference proteome</keyword>